<dbReference type="EMBL" id="JBHTHU010000002">
    <property type="protein sequence ID" value="MFD0749577.1"/>
    <property type="molecule type" value="Genomic_DNA"/>
</dbReference>
<sequence>MDFNVVALEVSDLIAHFDYYDRLITNVIVAEEQTRLRNKNQDHLAKFFAGVEFYNDNNQLRPLYETKDQIIFKLKSIKTNDVHDLVEKLEKDAKKIKKLYKSLHRTEA</sequence>
<name>A0ABW2YW50_9SPHI</name>
<organism evidence="1 2">
    <name type="scientific">Mucilaginibacter calamicampi</name>
    <dbReference type="NCBI Taxonomy" id="1302352"/>
    <lineage>
        <taxon>Bacteria</taxon>
        <taxon>Pseudomonadati</taxon>
        <taxon>Bacteroidota</taxon>
        <taxon>Sphingobacteriia</taxon>
        <taxon>Sphingobacteriales</taxon>
        <taxon>Sphingobacteriaceae</taxon>
        <taxon>Mucilaginibacter</taxon>
    </lineage>
</organism>
<evidence type="ECO:0000313" key="1">
    <source>
        <dbReference type="EMBL" id="MFD0749577.1"/>
    </source>
</evidence>
<protein>
    <submittedName>
        <fullName evidence="1">Uncharacterized protein</fullName>
    </submittedName>
</protein>
<dbReference type="Proteomes" id="UP001596958">
    <property type="component" value="Unassembled WGS sequence"/>
</dbReference>
<evidence type="ECO:0000313" key="2">
    <source>
        <dbReference type="Proteomes" id="UP001596958"/>
    </source>
</evidence>
<dbReference type="RefSeq" id="WP_377098065.1">
    <property type="nucleotide sequence ID" value="NZ_JBHTHU010000002.1"/>
</dbReference>
<gene>
    <name evidence="1" type="ORF">ACFQZS_05445</name>
</gene>
<reference evidence="2" key="1">
    <citation type="journal article" date="2019" name="Int. J. Syst. Evol. Microbiol.">
        <title>The Global Catalogue of Microorganisms (GCM) 10K type strain sequencing project: providing services to taxonomists for standard genome sequencing and annotation.</title>
        <authorList>
            <consortium name="The Broad Institute Genomics Platform"/>
            <consortium name="The Broad Institute Genome Sequencing Center for Infectious Disease"/>
            <person name="Wu L."/>
            <person name="Ma J."/>
        </authorList>
    </citation>
    <scope>NUCLEOTIDE SEQUENCE [LARGE SCALE GENOMIC DNA]</scope>
    <source>
        <strain evidence="2">CCUG 63418</strain>
    </source>
</reference>
<proteinExistence type="predicted"/>
<accession>A0ABW2YW50</accession>
<comment type="caution">
    <text evidence="1">The sequence shown here is derived from an EMBL/GenBank/DDBJ whole genome shotgun (WGS) entry which is preliminary data.</text>
</comment>
<keyword evidence="2" id="KW-1185">Reference proteome</keyword>